<reference evidence="4" key="2">
    <citation type="submission" date="2020-04" db="EMBL/GenBank/DDBJ databases">
        <title>Deep metagenomics examines the oral microbiome during advanced dental caries in children, revealing novel taxa and co-occurrences with host molecules.</title>
        <authorList>
            <person name="Baker J.L."/>
            <person name="Morton J.T."/>
            <person name="Dinis M."/>
            <person name="Alvarez R."/>
            <person name="Tran N.C."/>
            <person name="Knight R."/>
            <person name="Edlund A."/>
        </authorList>
    </citation>
    <scope>NUCLEOTIDE SEQUENCE</scope>
    <source>
        <strain evidence="4">JCVI_23_bin.11</strain>
    </source>
</reference>
<dbReference type="EMBL" id="JABZRE010000020">
    <property type="protein sequence ID" value="MBF1307234.1"/>
    <property type="molecule type" value="Genomic_DNA"/>
</dbReference>
<feature type="transmembrane region" description="Helical" evidence="1">
    <location>
        <begin position="146"/>
        <end position="167"/>
    </location>
</feature>
<feature type="transmembrane region" description="Helical" evidence="1">
    <location>
        <begin position="174"/>
        <end position="193"/>
    </location>
</feature>
<reference evidence="3 5" key="1">
    <citation type="submission" date="2014-10" db="EMBL/GenBank/DDBJ databases">
        <title>Complete genome sequence of Parvimonas micra KCOM 1535 (= ChDC B708).</title>
        <authorList>
            <person name="Kook J.-K."/>
            <person name="Park S.-N."/>
            <person name="Lim Y.K."/>
            <person name="Roh H."/>
        </authorList>
    </citation>
    <scope>NUCLEOTIDE SEQUENCE [LARGE SCALE GENOMIC DNA]</scope>
    <source>
        <strain evidence="3">KCOM 1535</strain>
        <strain evidence="5">KCOM 1535 / ChDC B708</strain>
    </source>
</reference>
<dbReference type="AlphaFoldDB" id="A0A0B4S0J8"/>
<dbReference type="PANTHER" id="PTHR14969:SF13">
    <property type="entry name" value="AT30094P"/>
    <property type="match status" value="1"/>
</dbReference>
<dbReference type="EMBL" id="CP009761">
    <property type="protein sequence ID" value="AIZ36318.1"/>
    <property type="molecule type" value="Genomic_DNA"/>
</dbReference>
<dbReference type="Proteomes" id="UP000031386">
    <property type="component" value="Chromosome"/>
</dbReference>
<keyword evidence="1" id="KW-0472">Membrane</keyword>
<dbReference type="OrthoDB" id="9789113at2"/>
<dbReference type="GO" id="GO:0042392">
    <property type="term" value="F:sphingosine-1-phosphate phosphatase activity"/>
    <property type="evidence" value="ECO:0007669"/>
    <property type="project" value="TreeGrafter"/>
</dbReference>
<name>A0A0B4S0J8_9FIRM</name>
<dbReference type="Proteomes" id="UP000758611">
    <property type="component" value="Unassembled WGS sequence"/>
</dbReference>
<proteinExistence type="predicted"/>
<dbReference type="GeneID" id="93384313"/>
<evidence type="ECO:0000313" key="4">
    <source>
        <dbReference type="EMBL" id="MBF1307234.1"/>
    </source>
</evidence>
<feature type="transmembrane region" description="Helical" evidence="1">
    <location>
        <begin position="6"/>
        <end position="22"/>
    </location>
</feature>
<keyword evidence="1" id="KW-1133">Transmembrane helix</keyword>
<evidence type="ECO:0000313" key="5">
    <source>
        <dbReference type="Proteomes" id="UP000031386"/>
    </source>
</evidence>
<dbReference type="SUPFAM" id="SSF48317">
    <property type="entry name" value="Acid phosphatase/Vanadium-dependent haloperoxidase"/>
    <property type="match status" value="1"/>
</dbReference>
<dbReference type="InterPro" id="IPR036938">
    <property type="entry name" value="PAP2/HPO_sf"/>
</dbReference>
<accession>A0A0B4S0J8</accession>
<evidence type="ECO:0000259" key="2">
    <source>
        <dbReference type="SMART" id="SM00014"/>
    </source>
</evidence>
<keyword evidence="1" id="KW-0812">Transmembrane</keyword>
<gene>
    <name evidence="4" type="ORF">HXM94_05610</name>
    <name evidence="3" type="ORF">NW74_02685</name>
</gene>
<feature type="transmembrane region" description="Helical" evidence="1">
    <location>
        <begin position="78"/>
        <end position="95"/>
    </location>
</feature>
<dbReference type="KEGG" id="pmic:NW74_02685"/>
<dbReference type="Pfam" id="PF01569">
    <property type="entry name" value="PAP2"/>
    <property type="match status" value="1"/>
</dbReference>
<dbReference type="Gene3D" id="1.20.144.10">
    <property type="entry name" value="Phosphatidic acid phosphatase type 2/haloperoxidase"/>
    <property type="match status" value="1"/>
</dbReference>
<dbReference type="RefSeq" id="WP_004833689.1">
    <property type="nucleotide sequence ID" value="NZ_BHYQ01000003.1"/>
</dbReference>
<feature type="domain" description="Phosphatidic acid phosphatase type 2/haloperoxidase" evidence="2">
    <location>
        <begin position="79"/>
        <end position="190"/>
    </location>
</feature>
<dbReference type="PANTHER" id="PTHR14969">
    <property type="entry name" value="SPHINGOSINE-1-PHOSPHATE PHOSPHOHYDROLASE"/>
    <property type="match status" value="1"/>
</dbReference>
<organism evidence="3 5">
    <name type="scientific">Parvimonas micra</name>
    <dbReference type="NCBI Taxonomy" id="33033"/>
    <lineage>
        <taxon>Bacteria</taxon>
        <taxon>Bacillati</taxon>
        <taxon>Bacillota</taxon>
        <taxon>Tissierellia</taxon>
        <taxon>Tissierellales</taxon>
        <taxon>Peptoniphilaceae</taxon>
        <taxon>Parvimonas</taxon>
    </lineage>
</organism>
<dbReference type="InterPro" id="IPR000326">
    <property type="entry name" value="PAP2/HPO"/>
</dbReference>
<feature type="transmembrane region" description="Helical" evidence="1">
    <location>
        <begin position="52"/>
        <end position="72"/>
    </location>
</feature>
<evidence type="ECO:0000256" key="1">
    <source>
        <dbReference type="SAM" id="Phobius"/>
    </source>
</evidence>
<dbReference type="SMART" id="SM00014">
    <property type="entry name" value="acidPPc"/>
    <property type="match status" value="1"/>
</dbReference>
<keyword evidence="5" id="KW-1185">Reference proteome</keyword>
<protein>
    <submittedName>
        <fullName evidence="4">Phosphatase PAP2 family protein</fullName>
    </submittedName>
</protein>
<sequence>MVYLIIFTVVVLIFTSIVGNKLKKQNFLIDLKLKNFFQNNNLRFLKSSMKHITSMGDVVTSLIIIFPIFFYSVSEKNYVLASAILNSSLFNMIFLNSFKFLFRRERPVSHSDIKYWGYSFPSGHSCIGLSFYPTVMYVLFNGYSSFPFWMFVGVLFGLSIAISRIVVGVHWFSDVVFGSLVGVVFFSWTIYLYNIGFYYKFLF</sequence>
<evidence type="ECO:0000313" key="3">
    <source>
        <dbReference type="EMBL" id="AIZ36318.1"/>
    </source>
</evidence>
<dbReference type="STRING" id="33033.NW74_02685"/>